<comment type="caution">
    <text evidence="3">The sequence shown here is derived from an EMBL/GenBank/DDBJ whole genome shotgun (WGS) entry which is preliminary data.</text>
</comment>
<evidence type="ECO:0000256" key="2">
    <source>
        <dbReference type="SAM" id="SignalP"/>
    </source>
</evidence>
<feature type="chain" id="PRO_5040045413" description="Secreted protein" evidence="2">
    <location>
        <begin position="24"/>
        <end position="68"/>
    </location>
</feature>
<dbReference type="Proteomes" id="UP000828390">
    <property type="component" value="Unassembled WGS sequence"/>
</dbReference>
<accession>A0A9D3Z268</accession>
<name>A0A9D3Z268_DREPO</name>
<keyword evidence="5" id="KW-1185">Reference proteome</keyword>
<dbReference type="EMBL" id="JAIWYP010000014">
    <property type="protein sequence ID" value="KAH3711557.1"/>
    <property type="molecule type" value="Genomic_DNA"/>
</dbReference>
<reference evidence="3" key="1">
    <citation type="journal article" date="2019" name="bioRxiv">
        <title>The Genome of the Zebra Mussel, Dreissena polymorpha: A Resource for Invasive Species Research.</title>
        <authorList>
            <person name="McCartney M.A."/>
            <person name="Auch B."/>
            <person name="Kono T."/>
            <person name="Mallez S."/>
            <person name="Zhang Y."/>
            <person name="Obille A."/>
            <person name="Becker A."/>
            <person name="Abrahante J.E."/>
            <person name="Garbe J."/>
            <person name="Badalamenti J.P."/>
            <person name="Herman A."/>
            <person name="Mangelson H."/>
            <person name="Liachko I."/>
            <person name="Sullivan S."/>
            <person name="Sone E.D."/>
            <person name="Koren S."/>
            <person name="Silverstein K.A.T."/>
            <person name="Beckman K.B."/>
            <person name="Gohl D.M."/>
        </authorList>
    </citation>
    <scope>NUCLEOTIDE SEQUENCE</scope>
    <source>
        <strain evidence="3">Duluth1</strain>
        <tissue evidence="3">Whole animal</tissue>
    </source>
</reference>
<evidence type="ECO:0008006" key="6">
    <source>
        <dbReference type="Google" id="ProtNLM"/>
    </source>
</evidence>
<feature type="compositionally biased region" description="Basic and acidic residues" evidence="1">
    <location>
        <begin position="57"/>
        <end position="68"/>
    </location>
</feature>
<evidence type="ECO:0000256" key="1">
    <source>
        <dbReference type="SAM" id="MobiDB-lite"/>
    </source>
</evidence>
<gene>
    <name evidence="3" type="ORF">DPMN_071226</name>
    <name evidence="4" type="ORF">DPMN_071228</name>
</gene>
<feature type="region of interest" description="Disordered" evidence="1">
    <location>
        <begin position="35"/>
        <end position="68"/>
    </location>
</feature>
<keyword evidence="2" id="KW-0732">Signal</keyword>
<dbReference type="EMBL" id="JAIWYP010000014">
    <property type="protein sequence ID" value="KAH3711555.1"/>
    <property type="molecule type" value="Genomic_DNA"/>
</dbReference>
<sequence length="68" mass="7328">MGVIREATVKLLLGFILNGCLKGAPVKTPWVFNGNGSLTGLPSKPHGPGKRTPTNRWDPKGDDNFIIK</sequence>
<reference evidence="3" key="2">
    <citation type="submission" date="2020-11" db="EMBL/GenBank/DDBJ databases">
        <authorList>
            <person name="McCartney M.A."/>
            <person name="Auch B."/>
            <person name="Kono T."/>
            <person name="Mallez S."/>
            <person name="Becker A."/>
            <person name="Gohl D.M."/>
            <person name="Silverstein K.A.T."/>
            <person name="Koren S."/>
            <person name="Bechman K.B."/>
            <person name="Herman A."/>
            <person name="Abrahante J.E."/>
            <person name="Garbe J."/>
        </authorList>
    </citation>
    <scope>NUCLEOTIDE SEQUENCE</scope>
    <source>
        <strain evidence="3">Duluth1</strain>
        <tissue evidence="3">Whole animal</tissue>
    </source>
</reference>
<organism evidence="3 5">
    <name type="scientific">Dreissena polymorpha</name>
    <name type="common">Zebra mussel</name>
    <name type="synonym">Mytilus polymorpha</name>
    <dbReference type="NCBI Taxonomy" id="45954"/>
    <lineage>
        <taxon>Eukaryota</taxon>
        <taxon>Metazoa</taxon>
        <taxon>Spiralia</taxon>
        <taxon>Lophotrochozoa</taxon>
        <taxon>Mollusca</taxon>
        <taxon>Bivalvia</taxon>
        <taxon>Autobranchia</taxon>
        <taxon>Heteroconchia</taxon>
        <taxon>Euheterodonta</taxon>
        <taxon>Imparidentia</taxon>
        <taxon>Neoheterodontei</taxon>
        <taxon>Myida</taxon>
        <taxon>Dreissenoidea</taxon>
        <taxon>Dreissenidae</taxon>
        <taxon>Dreissena</taxon>
    </lineage>
</organism>
<dbReference type="AlphaFoldDB" id="A0A9D3Z268"/>
<protein>
    <recommendedName>
        <fullName evidence="6">Secreted protein</fullName>
    </recommendedName>
</protein>
<evidence type="ECO:0000313" key="5">
    <source>
        <dbReference type="Proteomes" id="UP000828390"/>
    </source>
</evidence>
<evidence type="ECO:0000313" key="4">
    <source>
        <dbReference type="EMBL" id="KAH3711557.1"/>
    </source>
</evidence>
<evidence type="ECO:0000313" key="3">
    <source>
        <dbReference type="EMBL" id="KAH3711555.1"/>
    </source>
</evidence>
<feature type="signal peptide" evidence="2">
    <location>
        <begin position="1"/>
        <end position="23"/>
    </location>
</feature>
<proteinExistence type="predicted"/>